<keyword evidence="6 14" id="KW-0808">Transferase</keyword>
<dbReference type="GO" id="GO:0003872">
    <property type="term" value="F:6-phosphofructokinase activity"/>
    <property type="evidence" value="ECO:0007669"/>
    <property type="project" value="UniProtKB-UniRule"/>
</dbReference>
<dbReference type="GO" id="GO:0070095">
    <property type="term" value="F:fructose-6-phosphate binding"/>
    <property type="evidence" value="ECO:0007669"/>
    <property type="project" value="TreeGrafter"/>
</dbReference>
<comment type="subcellular location">
    <subcellularLocation>
        <location evidence="2 14">Cytoplasm</location>
    </subcellularLocation>
</comment>
<feature type="binding site" evidence="14">
    <location>
        <begin position="78"/>
        <end position="79"/>
    </location>
    <ligand>
        <name>ATP</name>
        <dbReference type="ChEBI" id="CHEBI:30616"/>
    </ligand>
</feature>
<comment type="function">
    <text evidence="14">Catalyzes the phosphorylation of D-fructose 6-phosphate to fructose 1,6-bisphosphate by ATP, the first committing step of glycolysis.</text>
</comment>
<evidence type="ECO:0000256" key="12">
    <source>
        <dbReference type="ARBA" id="ARBA00023152"/>
    </source>
</evidence>
<keyword evidence="4 14" id="KW-0963">Cytoplasm</keyword>
<dbReference type="AlphaFoldDB" id="A0AA45WJM1"/>
<dbReference type="PANTHER" id="PTHR13697">
    <property type="entry name" value="PHOSPHOFRUCTOKINASE"/>
    <property type="match status" value="1"/>
</dbReference>
<dbReference type="GO" id="GO:0016208">
    <property type="term" value="F:AMP binding"/>
    <property type="evidence" value="ECO:0007669"/>
    <property type="project" value="TreeGrafter"/>
</dbReference>
<evidence type="ECO:0000256" key="11">
    <source>
        <dbReference type="ARBA" id="ARBA00022842"/>
    </source>
</evidence>
<sequence>MKKLNKMGKIAVLTSGGDAPGLNACIRAVVRTACYYNLEVIGIKRGYKGLIEKDFIPLSARDVAGILQKGGTILLSSREPRFHEYEYRKLAYENLKSENIEALFVIGGNGTFQAANLLAKEFDIPIIGIPKTIDNDLYGTDYTIGFDTAVNNAVEAVDKIKDTSISHERIFVVEVMGRDSGFLALEVGLATGAEITLIPEYPFPMHHIVESIISSIKKGKRFAIIILAEGVAHAKEFAETLNKHLKPYIDEDIRYTVLGYIQRGGSPTAFDRVIASKFGVFAVEHYLSGNKNFMVAYENGKLTAKPLEISFGKIKKPDLKDYQIANILSS</sequence>
<evidence type="ECO:0000313" key="16">
    <source>
        <dbReference type="EMBL" id="SMP03802.1"/>
    </source>
</evidence>
<accession>A0AA45WJM1</accession>
<dbReference type="GO" id="GO:0046872">
    <property type="term" value="F:metal ion binding"/>
    <property type="evidence" value="ECO:0007669"/>
    <property type="project" value="UniProtKB-KW"/>
</dbReference>
<feature type="binding site" description="in other chain" evidence="14">
    <location>
        <begin position="260"/>
        <end position="263"/>
    </location>
    <ligand>
        <name>substrate</name>
        <note>ligand shared between dimeric partners</note>
    </ligand>
</feature>
<organism evidence="16 17">
    <name type="scientific">Venenivibrio stagnispumantis</name>
    <dbReference type="NCBI Taxonomy" id="407998"/>
    <lineage>
        <taxon>Bacteria</taxon>
        <taxon>Pseudomonadati</taxon>
        <taxon>Aquificota</taxon>
        <taxon>Aquificia</taxon>
        <taxon>Aquificales</taxon>
        <taxon>Hydrogenothermaceae</taxon>
        <taxon>Venenivibrio</taxon>
    </lineage>
</organism>
<dbReference type="HAMAP" id="MF_00339">
    <property type="entry name" value="Phosphofructokinase_I_B1"/>
    <property type="match status" value="1"/>
</dbReference>
<feature type="binding site" description="in other chain" evidence="14">
    <location>
        <position position="161"/>
    </location>
    <ligand>
        <name>ADP</name>
        <dbReference type="ChEBI" id="CHEBI:456216"/>
        <note>allosteric activator; ligand shared between dimeric partners</note>
    </ligand>
</feature>
<dbReference type="NCBIfam" id="NF002872">
    <property type="entry name" value="PRK03202.1"/>
    <property type="match status" value="1"/>
</dbReference>
<evidence type="ECO:0000313" key="17">
    <source>
        <dbReference type="Proteomes" id="UP001157947"/>
    </source>
</evidence>
<keyword evidence="5 14" id="KW-0021">Allosteric enzyme</keyword>
<evidence type="ECO:0000256" key="3">
    <source>
        <dbReference type="ARBA" id="ARBA00004679"/>
    </source>
</evidence>
<feature type="binding site" description="in other chain" evidence="14">
    <location>
        <position position="218"/>
    </location>
    <ligand>
        <name>ADP</name>
        <dbReference type="ChEBI" id="CHEBI:456216"/>
        <note>allosteric activator; ligand shared between dimeric partners</note>
    </ligand>
</feature>
<evidence type="ECO:0000256" key="13">
    <source>
        <dbReference type="ARBA" id="ARBA00048070"/>
    </source>
</evidence>
<dbReference type="GO" id="GO:0005945">
    <property type="term" value="C:6-phosphofructokinase complex"/>
    <property type="evidence" value="ECO:0007669"/>
    <property type="project" value="TreeGrafter"/>
</dbReference>
<dbReference type="GO" id="GO:0005524">
    <property type="term" value="F:ATP binding"/>
    <property type="evidence" value="ECO:0007669"/>
    <property type="project" value="UniProtKB-UniRule"/>
</dbReference>
<protein>
    <recommendedName>
        <fullName evidence="14">ATP-dependent 6-phosphofructokinase</fullName>
        <shortName evidence="14">ATP-PFK</shortName>
        <shortName evidence="14">Phosphofructokinase</shortName>
        <ecNumber evidence="14">2.7.1.11</ecNumber>
    </recommendedName>
    <alternativeName>
        <fullName evidence="14">Phosphohexokinase</fullName>
    </alternativeName>
</protein>
<reference evidence="16" key="1">
    <citation type="submission" date="2017-05" db="EMBL/GenBank/DDBJ databases">
        <authorList>
            <person name="Varghese N."/>
            <person name="Submissions S."/>
        </authorList>
    </citation>
    <scope>NUCLEOTIDE SEQUENCE</scope>
    <source>
        <strain evidence="16">DSM 18763</strain>
    </source>
</reference>
<dbReference type="EC" id="2.7.1.11" evidence="14"/>
<comment type="pathway">
    <text evidence="3 14">Carbohydrate degradation; glycolysis; D-glyceraldehyde 3-phosphate and glycerone phosphate from D-glucose: step 3/4.</text>
</comment>
<evidence type="ECO:0000256" key="10">
    <source>
        <dbReference type="ARBA" id="ARBA00022840"/>
    </source>
</evidence>
<dbReference type="Gene3D" id="3.40.50.460">
    <property type="entry name" value="Phosphofructokinase domain"/>
    <property type="match status" value="1"/>
</dbReference>
<evidence type="ECO:0000256" key="2">
    <source>
        <dbReference type="ARBA" id="ARBA00004496"/>
    </source>
</evidence>
<feature type="binding site" evidence="14">
    <location>
        <begin position="27"/>
        <end position="31"/>
    </location>
    <ligand>
        <name>ADP</name>
        <dbReference type="ChEBI" id="CHEBI:456216"/>
        <note>allosteric activator; ligand shared between dimeric partners</note>
    </ligand>
</feature>
<evidence type="ECO:0000256" key="8">
    <source>
        <dbReference type="ARBA" id="ARBA00022741"/>
    </source>
</evidence>
<dbReference type="GO" id="GO:0042802">
    <property type="term" value="F:identical protein binding"/>
    <property type="evidence" value="ECO:0007669"/>
    <property type="project" value="TreeGrafter"/>
</dbReference>
<dbReference type="PIRSF" id="PIRSF000532">
    <property type="entry name" value="ATP_PFK_prok"/>
    <property type="match status" value="1"/>
</dbReference>
<keyword evidence="12 14" id="KW-0324">Glycolysis</keyword>
<keyword evidence="10 14" id="KW-0067">ATP-binding</keyword>
<keyword evidence="11 14" id="KW-0460">Magnesium</keyword>
<feature type="binding site" evidence="14">
    <location>
        <position position="17"/>
    </location>
    <ligand>
        <name>ATP</name>
        <dbReference type="ChEBI" id="CHEBI:30616"/>
    </ligand>
</feature>
<dbReference type="InterPro" id="IPR035966">
    <property type="entry name" value="PKF_sf"/>
</dbReference>
<evidence type="ECO:0000256" key="7">
    <source>
        <dbReference type="ARBA" id="ARBA00022723"/>
    </source>
</evidence>
<keyword evidence="8 14" id="KW-0547">Nucleotide-binding</keyword>
<evidence type="ECO:0000256" key="14">
    <source>
        <dbReference type="HAMAP-Rule" id="MF_00339"/>
    </source>
</evidence>
<dbReference type="GO" id="GO:0061621">
    <property type="term" value="P:canonical glycolysis"/>
    <property type="evidence" value="ECO:0007669"/>
    <property type="project" value="TreeGrafter"/>
</dbReference>
<dbReference type="Pfam" id="PF00365">
    <property type="entry name" value="PFK"/>
    <property type="match status" value="1"/>
</dbReference>
<dbReference type="GO" id="GO:0006002">
    <property type="term" value="P:fructose 6-phosphate metabolic process"/>
    <property type="evidence" value="ECO:0007669"/>
    <property type="project" value="UniProtKB-UniRule"/>
</dbReference>
<evidence type="ECO:0000256" key="4">
    <source>
        <dbReference type="ARBA" id="ARBA00022490"/>
    </source>
</evidence>
<dbReference type="InterPro" id="IPR012003">
    <property type="entry name" value="ATP_PFK_prok-type"/>
</dbReference>
<feature type="binding site" evidence="14">
    <location>
        <position position="254"/>
    </location>
    <ligand>
        <name>substrate</name>
        <note>ligand shared between dimeric partners</note>
    </ligand>
</feature>
<dbReference type="NCBIfam" id="TIGR02482">
    <property type="entry name" value="PFKA_ATP"/>
    <property type="match status" value="1"/>
</dbReference>
<evidence type="ECO:0000256" key="9">
    <source>
        <dbReference type="ARBA" id="ARBA00022777"/>
    </source>
</evidence>
<feature type="binding site" evidence="14">
    <location>
        <position position="109"/>
    </location>
    <ligand>
        <name>Mg(2+)</name>
        <dbReference type="ChEBI" id="CHEBI:18420"/>
        <note>catalytic</note>
    </ligand>
</feature>
<comment type="catalytic activity">
    <reaction evidence="13 14">
        <text>beta-D-fructose 6-phosphate + ATP = beta-D-fructose 1,6-bisphosphate + ADP + H(+)</text>
        <dbReference type="Rhea" id="RHEA:16109"/>
        <dbReference type="ChEBI" id="CHEBI:15378"/>
        <dbReference type="ChEBI" id="CHEBI:30616"/>
        <dbReference type="ChEBI" id="CHEBI:32966"/>
        <dbReference type="ChEBI" id="CHEBI:57634"/>
        <dbReference type="ChEBI" id="CHEBI:456216"/>
        <dbReference type="EC" id="2.7.1.11"/>
    </reaction>
</comment>
<feature type="binding site" evidence="14">
    <location>
        <begin position="108"/>
        <end position="111"/>
    </location>
    <ligand>
        <name>ATP</name>
        <dbReference type="ChEBI" id="CHEBI:30616"/>
    </ligand>
</feature>
<evidence type="ECO:0000259" key="15">
    <source>
        <dbReference type="Pfam" id="PF00365"/>
    </source>
</evidence>
<name>A0AA45WJM1_9AQUI</name>
<feature type="binding site" description="in other chain" evidence="14">
    <location>
        <position position="229"/>
    </location>
    <ligand>
        <name>substrate</name>
        <note>ligand shared between dimeric partners</note>
    </ligand>
</feature>
<feature type="binding site" description="in other chain" evidence="14">
    <location>
        <begin position="220"/>
        <end position="222"/>
    </location>
    <ligand>
        <name>ADP</name>
        <dbReference type="ChEBI" id="CHEBI:456216"/>
        <note>allosteric activator; ligand shared between dimeric partners</note>
    </ligand>
</feature>
<dbReference type="PANTHER" id="PTHR13697:SF4">
    <property type="entry name" value="ATP-DEPENDENT 6-PHOSPHOFRUCTOKINASE"/>
    <property type="match status" value="1"/>
</dbReference>
<feature type="domain" description="Phosphofructokinase" evidence="15">
    <location>
        <begin position="9"/>
        <end position="285"/>
    </location>
</feature>
<dbReference type="InterPro" id="IPR000023">
    <property type="entry name" value="Phosphofructokinase_dom"/>
</dbReference>
<comment type="activity regulation">
    <text evidence="14">Allosterically activated by ADP and other diphosphonucleosides, and allosterically inhibited by phosphoenolpyruvate.</text>
</comment>
<comment type="caution">
    <text evidence="16">The sequence shown here is derived from an EMBL/GenBank/DDBJ whole genome shotgun (WGS) entry which is preliminary data.</text>
</comment>
<dbReference type="EMBL" id="FXTX01000002">
    <property type="protein sequence ID" value="SMP03802.1"/>
    <property type="molecule type" value="Genomic_DNA"/>
</dbReference>
<dbReference type="Gene3D" id="3.40.50.450">
    <property type="match status" value="1"/>
</dbReference>
<feature type="binding site" description="in other chain" evidence="14">
    <location>
        <begin position="176"/>
        <end position="178"/>
    </location>
    <ligand>
        <name>substrate</name>
        <note>ligand shared between dimeric partners</note>
    </ligand>
</feature>
<comment type="cofactor">
    <cofactor evidence="1 14">
        <name>Mg(2+)</name>
        <dbReference type="ChEBI" id="CHEBI:18420"/>
    </cofactor>
</comment>
<feature type="binding site" description="in other chain" evidence="14">
    <location>
        <begin position="192"/>
        <end position="194"/>
    </location>
    <ligand>
        <name>ADP</name>
        <dbReference type="ChEBI" id="CHEBI:456216"/>
        <note>allosteric activator; ligand shared between dimeric partners</note>
    </ligand>
</feature>
<evidence type="ECO:0000256" key="6">
    <source>
        <dbReference type="ARBA" id="ARBA00022679"/>
    </source>
</evidence>
<dbReference type="Proteomes" id="UP001157947">
    <property type="component" value="Unassembled WGS sequence"/>
</dbReference>
<keyword evidence="7 14" id="KW-0479">Metal-binding</keyword>
<dbReference type="InterPro" id="IPR012828">
    <property type="entry name" value="PFKA_ATP_prok"/>
</dbReference>
<evidence type="ECO:0000256" key="1">
    <source>
        <dbReference type="ARBA" id="ARBA00001946"/>
    </source>
</evidence>
<feature type="binding site" evidence="14">
    <location>
        <position position="169"/>
    </location>
    <ligand>
        <name>substrate</name>
        <note>ligand shared between dimeric partners</note>
    </ligand>
</feature>
<keyword evidence="17" id="KW-1185">Reference proteome</keyword>
<dbReference type="PRINTS" id="PR00476">
    <property type="entry name" value="PHFRCTKINASE"/>
</dbReference>
<feature type="active site" description="Proton acceptor" evidence="14">
    <location>
        <position position="134"/>
    </location>
</feature>
<feature type="binding site" description="in other chain" evidence="14">
    <location>
        <begin position="132"/>
        <end position="134"/>
    </location>
    <ligand>
        <name>substrate</name>
        <note>ligand shared between dimeric partners</note>
    </ligand>
</feature>
<evidence type="ECO:0000256" key="5">
    <source>
        <dbReference type="ARBA" id="ARBA00022533"/>
    </source>
</evidence>
<comment type="similarity">
    <text evidence="14">Belongs to the phosphofructokinase type A (PFKA) family. ATP-dependent PFK group I subfamily. Prokaryotic clade 'B1' sub-subfamily.</text>
</comment>
<comment type="subunit">
    <text evidence="14">Homotetramer.</text>
</comment>
<dbReference type="GO" id="GO:0048029">
    <property type="term" value="F:monosaccharide binding"/>
    <property type="evidence" value="ECO:0007669"/>
    <property type="project" value="TreeGrafter"/>
</dbReference>
<proteinExistence type="inferred from homology"/>
<comment type="caution">
    <text evidence="14">Lacks conserved residue(s) required for the propagation of feature annotation.</text>
</comment>
<gene>
    <name evidence="14" type="primary">pfkA</name>
    <name evidence="16" type="ORF">SAMN06264868_102156</name>
</gene>
<keyword evidence="9 14" id="KW-0418">Kinase</keyword>
<dbReference type="FunFam" id="3.40.50.460:FF:000002">
    <property type="entry name" value="ATP-dependent 6-phosphofructokinase"/>
    <property type="match status" value="1"/>
</dbReference>
<dbReference type="SUPFAM" id="SSF53784">
    <property type="entry name" value="Phosphofructokinase"/>
    <property type="match status" value="1"/>
</dbReference>
<dbReference type="InterPro" id="IPR022953">
    <property type="entry name" value="ATP_PFK"/>
</dbReference>
<dbReference type="GO" id="GO:0030388">
    <property type="term" value="P:fructose 1,6-bisphosphate metabolic process"/>
    <property type="evidence" value="ECO:0007669"/>
    <property type="project" value="TreeGrafter"/>
</dbReference>